<evidence type="ECO:0000256" key="5">
    <source>
        <dbReference type="ARBA" id="ARBA00022989"/>
    </source>
</evidence>
<evidence type="ECO:0000256" key="4">
    <source>
        <dbReference type="ARBA" id="ARBA00022692"/>
    </source>
</evidence>
<keyword evidence="4 7" id="KW-0812">Transmembrane</keyword>
<evidence type="ECO:0000259" key="8">
    <source>
        <dbReference type="PROSITE" id="PS50928"/>
    </source>
</evidence>
<evidence type="ECO:0000313" key="9">
    <source>
        <dbReference type="EMBL" id="MBB5293454.1"/>
    </source>
</evidence>
<organism evidence="10 11">
    <name type="scientific">Deinococcus metallilatus</name>
    <dbReference type="NCBI Taxonomy" id="1211322"/>
    <lineage>
        <taxon>Bacteria</taxon>
        <taxon>Thermotogati</taxon>
        <taxon>Deinococcota</taxon>
        <taxon>Deinococci</taxon>
        <taxon>Deinococcales</taxon>
        <taxon>Deinococcaceae</taxon>
        <taxon>Deinococcus</taxon>
    </lineage>
</organism>
<evidence type="ECO:0000256" key="2">
    <source>
        <dbReference type="ARBA" id="ARBA00022448"/>
    </source>
</evidence>
<reference evidence="10 11" key="1">
    <citation type="submission" date="2019-04" db="EMBL/GenBank/DDBJ databases">
        <title>Deinococcus metalilatus MA1002 mutant No.5.</title>
        <authorList>
            <person name="Park W."/>
            <person name="Park C."/>
        </authorList>
    </citation>
    <scope>NUCLEOTIDE SEQUENCE [LARGE SCALE GENOMIC DNA]</scope>
    <source>
        <strain evidence="10 11">MA1002-m5</strain>
    </source>
</reference>
<evidence type="ECO:0000256" key="3">
    <source>
        <dbReference type="ARBA" id="ARBA00022475"/>
    </source>
</evidence>
<protein>
    <submittedName>
        <fullName evidence="9">Multiple sugar transport system permease protein</fullName>
    </submittedName>
    <submittedName>
        <fullName evidence="10">Sugar ABC transporter permease</fullName>
    </submittedName>
</protein>
<dbReference type="Pfam" id="PF00528">
    <property type="entry name" value="BPD_transp_1"/>
    <property type="match status" value="1"/>
</dbReference>
<evidence type="ECO:0000256" key="7">
    <source>
        <dbReference type="RuleBase" id="RU363032"/>
    </source>
</evidence>
<evidence type="ECO:0000256" key="1">
    <source>
        <dbReference type="ARBA" id="ARBA00004651"/>
    </source>
</evidence>
<dbReference type="InterPro" id="IPR000515">
    <property type="entry name" value="MetI-like"/>
</dbReference>
<dbReference type="InterPro" id="IPR051393">
    <property type="entry name" value="ABC_transporter_permease"/>
</dbReference>
<dbReference type="SUPFAM" id="SSF161098">
    <property type="entry name" value="MetI-like"/>
    <property type="match status" value="1"/>
</dbReference>
<feature type="transmembrane region" description="Helical" evidence="7">
    <location>
        <begin position="276"/>
        <end position="299"/>
    </location>
</feature>
<dbReference type="GO" id="GO:0055085">
    <property type="term" value="P:transmembrane transport"/>
    <property type="evidence" value="ECO:0007669"/>
    <property type="project" value="InterPro"/>
</dbReference>
<dbReference type="Gene3D" id="1.10.3720.10">
    <property type="entry name" value="MetI-like"/>
    <property type="match status" value="1"/>
</dbReference>
<feature type="transmembrane region" description="Helical" evidence="7">
    <location>
        <begin position="120"/>
        <end position="141"/>
    </location>
</feature>
<comment type="caution">
    <text evidence="10">The sequence shown here is derived from an EMBL/GenBank/DDBJ whole genome shotgun (WGS) entry which is preliminary data.</text>
</comment>
<keyword evidence="3" id="KW-1003">Cell membrane</keyword>
<dbReference type="EMBL" id="JACHFV010000001">
    <property type="protein sequence ID" value="MBB5293454.1"/>
    <property type="molecule type" value="Genomic_DNA"/>
</dbReference>
<evidence type="ECO:0000256" key="6">
    <source>
        <dbReference type="ARBA" id="ARBA00023136"/>
    </source>
</evidence>
<name>A0AAJ5JZL7_9DEIO</name>
<evidence type="ECO:0000313" key="10">
    <source>
        <dbReference type="EMBL" id="TLK32155.1"/>
    </source>
</evidence>
<dbReference type="EMBL" id="VBRC01000001">
    <property type="protein sequence ID" value="TLK32155.1"/>
    <property type="molecule type" value="Genomic_DNA"/>
</dbReference>
<proteinExistence type="inferred from homology"/>
<keyword evidence="5 7" id="KW-1133">Transmembrane helix</keyword>
<keyword evidence="6 7" id="KW-0472">Membrane</keyword>
<evidence type="ECO:0000313" key="12">
    <source>
        <dbReference type="Proteomes" id="UP000536909"/>
    </source>
</evidence>
<feature type="domain" description="ABC transmembrane type-1" evidence="8">
    <location>
        <begin position="83"/>
        <end position="295"/>
    </location>
</feature>
<keyword evidence="2 7" id="KW-0813">Transport</keyword>
<keyword evidence="9" id="KW-0762">Sugar transport</keyword>
<accession>A0AAJ5JZL7</accession>
<dbReference type="RefSeq" id="WP_129117153.1">
    <property type="nucleotide sequence ID" value="NZ_BSUI01000012.1"/>
</dbReference>
<keyword evidence="12" id="KW-1185">Reference proteome</keyword>
<gene>
    <name evidence="10" type="ORF">FCS05_01480</name>
    <name evidence="9" type="ORF">HNQ10_000267</name>
</gene>
<sequence>MTRLATPPLRSPARPARRERRERWTAALFLAPDVIGLAVFVVLPIVAALVISFTNWNALGSPSWVGAANYQRLLADPVFWSSLRVTALYTVIYVPLVFAVSLGLALLANQRLPLIGAFRTIFFVPVVLSLVVTGLMWRFIFDEQVGLLNYALSLVHLPPRAWLGDVNLALPAIIVVSVWINMGYYMTIFLAGLQDIPREYYEAARIDGAGGWQSFWRITLPLLRPTSLFVLVVTLIGSFQVFDQIWVMTKGGPADATQVTVIYIYKQAFQYLSLGYASAIAFALFLVIFVVSLAQFWLVRKED</sequence>
<dbReference type="CDD" id="cd06261">
    <property type="entry name" value="TM_PBP2"/>
    <property type="match status" value="1"/>
</dbReference>
<dbReference type="PANTHER" id="PTHR30193:SF37">
    <property type="entry name" value="INNER MEMBRANE ABC TRANSPORTER PERMEASE PROTEIN YCJO"/>
    <property type="match status" value="1"/>
</dbReference>
<feature type="transmembrane region" description="Helical" evidence="7">
    <location>
        <begin position="222"/>
        <end position="242"/>
    </location>
</feature>
<reference evidence="9 12" key="2">
    <citation type="submission" date="2020-08" db="EMBL/GenBank/DDBJ databases">
        <title>Genomic Encyclopedia of Type Strains, Phase IV (KMG-IV): sequencing the most valuable type-strain genomes for metagenomic binning, comparative biology and taxonomic classification.</title>
        <authorList>
            <person name="Goeker M."/>
        </authorList>
    </citation>
    <scope>NUCLEOTIDE SEQUENCE [LARGE SCALE GENOMIC DNA]</scope>
    <source>
        <strain evidence="9 12">DSM 105434</strain>
    </source>
</reference>
<dbReference type="GO" id="GO:0005886">
    <property type="term" value="C:plasma membrane"/>
    <property type="evidence" value="ECO:0007669"/>
    <property type="project" value="UniProtKB-SubCell"/>
</dbReference>
<dbReference type="Proteomes" id="UP000308000">
    <property type="component" value="Unassembled WGS sequence"/>
</dbReference>
<dbReference type="PROSITE" id="PS50928">
    <property type="entry name" value="ABC_TM1"/>
    <property type="match status" value="1"/>
</dbReference>
<dbReference type="InterPro" id="IPR035906">
    <property type="entry name" value="MetI-like_sf"/>
</dbReference>
<dbReference type="PANTHER" id="PTHR30193">
    <property type="entry name" value="ABC TRANSPORTER PERMEASE PROTEIN"/>
    <property type="match status" value="1"/>
</dbReference>
<feature type="transmembrane region" description="Helical" evidence="7">
    <location>
        <begin position="27"/>
        <end position="53"/>
    </location>
</feature>
<comment type="similarity">
    <text evidence="7">Belongs to the binding-protein-dependent transport system permease family.</text>
</comment>
<dbReference type="AlphaFoldDB" id="A0AAJ5JZL7"/>
<evidence type="ECO:0000313" key="11">
    <source>
        <dbReference type="Proteomes" id="UP000308000"/>
    </source>
</evidence>
<comment type="subcellular location">
    <subcellularLocation>
        <location evidence="1 7">Cell membrane</location>
        <topology evidence="1 7">Multi-pass membrane protein</topology>
    </subcellularLocation>
</comment>
<dbReference type="Proteomes" id="UP000536909">
    <property type="component" value="Unassembled WGS sequence"/>
</dbReference>
<dbReference type="SUPFAM" id="SSF160964">
    <property type="entry name" value="MalF N-terminal region-like"/>
    <property type="match status" value="1"/>
</dbReference>
<feature type="transmembrane region" description="Helical" evidence="7">
    <location>
        <begin position="87"/>
        <end position="108"/>
    </location>
</feature>